<comment type="caution">
    <text evidence="11">The sequence shown here is derived from an EMBL/GenBank/DDBJ whole genome shotgun (WGS) entry which is preliminary data.</text>
</comment>
<dbReference type="InterPro" id="IPR038591">
    <property type="entry name" value="NolW-like_sf"/>
</dbReference>
<evidence type="ECO:0000313" key="12">
    <source>
        <dbReference type="Proteomes" id="UP000072660"/>
    </source>
</evidence>
<evidence type="ECO:0000256" key="5">
    <source>
        <dbReference type="ARBA" id="ARBA00022927"/>
    </source>
</evidence>
<keyword evidence="6" id="KW-0472">Membrane</keyword>
<dbReference type="PANTHER" id="PTHR30604">
    <property type="entry name" value="PROTEIN TRANSPORT PROTEIN HOFQ"/>
    <property type="match status" value="1"/>
</dbReference>
<dbReference type="GO" id="GO:0009279">
    <property type="term" value="C:cell outer membrane"/>
    <property type="evidence" value="ECO:0007669"/>
    <property type="project" value="UniProtKB-SubCell"/>
</dbReference>
<gene>
    <name evidence="11" type="ORF">AXE65_02925</name>
</gene>
<dbReference type="Pfam" id="PF11741">
    <property type="entry name" value="AMIN"/>
    <property type="match status" value="2"/>
</dbReference>
<comment type="subcellular location">
    <subcellularLocation>
        <location evidence="1 8">Cell outer membrane</location>
    </subcellularLocation>
</comment>
<dbReference type="InterPro" id="IPR005644">
    <property type="entry name" value="NolW-like"/>
</dbReference>
<dbReference type="Gene3D" id="2.60.40.3500">
    <property type="match status" value="1"/>
</dbReference>
<evidence type="ECO:0000259" key="10">
    <source>
        <dbReference type="SMART" id="SM00965"/>
    </source>
</evidence>
<evidence type="ECO:0000313" key="11">
    <source>
        <dbReference type="EMBL" id="KXU37560.1"/>
    </source>
</evidence>
<dbReference type="InterPro" id="IPR011662">
    <property type="entry name" value="Secretin/TonB_short_N"/>
</dbReference>
<dbReference type="InterPro" id="IPR021731">
    <property type="entry name" value="AMIN_dom"/>
</dbReference>
<keyword evidence="5" id="KW-0653">Protein transport</keyword>
<dbReference type="SMART" id="SM00965">
    <property type="entry name" value="STN"/>
    <property type="match status" value="1"/>
</dbReference>
<dbReference type="EMBL" id="LSZO01000162">
    <property type="protein sequence ID" value="KXU37560.1"/>
    <property type="molecule type" value="Genomic_DNA"/>
</dbReference>
<dbReference type="NCBIfam" id="TIGR02515">
    <property type="entry name" value="IV_pilus_PilQ"/>
    <property type="match status" value="1"/>
</dbReference>
<dbReference type="PRINTS" id="PR00811">
    <property type="entry name" value="BCTERIALGSPD"/>
</dbReference>
<dbReference type="Pfam" id="PF03958">
    <property type="entry name" value="Secretin_N"/>
    <property type="match status" value="1"/>
</dbReference>
<evidence type="ECO:0000256" key="8">
    <source>
        <dbReference type="RuleBase" id="RU004004"/>
    </source>
</evidence>
<dbReference type="Gene3D" id="3.30.1370.120">
    <property type="match status" value="1"/>
</dbReference>
<comment type="similarity">
    <text evidence="2">Belongs to the bacterial secretin family. PilQ subfamily.</text>
</comment>
<evidence type="ECO:0000256" key="7">
    <source>
        <dbReference type="ARBA" id="ARBA00023237"/>
    </source>
</evidence>
<dbReference type="InterPro" id="IPR004845">
    <property type="entry name" value="T2SS_GspD_CS"/>
</dbReference>
<dbReference type="Gene3D" id="3.30.1370.130">
    <property type="match status" value="1"/>
</dbReference>
<evidence type="ECO:0000256" key="2">
    <source>
        <dbReference type="ARBA" id="ARBA00006304"/>
    </source>
</evidence>
<evidence type="ECO:0000256" key="3">
    <source>
        <dbReference type="ARBA" id="ARBA00022448"/>
    </source>
</evidence>
<feature type="compositionally biased region" description="Low complexity" evidence="9">
    <location>
        <begin position="129"/>
        <end position="159"/>
    </location>
</feature>
<evidence type="ECO:0000256" key="4">
    <source>
        <dbReference type="ARBA" id="ARBA00022729"/>
    </source>
</evidence>
<proteinExistence type="inferred from homology"/>
<dbReference type="FunFam" id="3.30.1370.130:FF:000001">
    <property type="entry name" value="Type IV pilus secretin PilQ"/>
    <property type="match status" value="1"/>
</dbReference>
<keyword evidence="12" id="KW-1185">Reference proteome</keyword>
<dbReference type="Gene3D" id="2.60.40.3470">
    <property type="match status" value="1"/>
</dbReference>
<dbReference type="InterPro" id="IPR051808">
    <property type="entry name" value="Type_IV_pilus_biogenesis"/>
</dbReference>
<evidence type="ECO:0000256" key="9">
    <source>
        <dbReference type="SAM" id="MobiDB-lite"/>
    </source>
</evidence>
<reference evidence="11 12" key="1">
    <citation type="submission" date="2016-02" db="EMBL/GenBank/DDBJ databases">
        <authorList>
            <person name="Wen L."/>
            <person name="He K."/>
            <person name="Yang H."/>
        </authorList>
    </citation>
    <scope>NUCLEOTIDE SEQUENCE [LARGE SCALE GENOMIC DNA]</scope>
    <source>
        <strain evidence="11 12">CV58</strain>
    </source>
</reference>
<keyword evidence="7" id="KW-0998">Cell outer membrane</keyword>
<dbReference type="PANTHER" id="PTHR30604:SF1">
    <property type="entry name" value="DNA UTILIZATION PROTEIN HOFQ"/>
    <property type="match status" value="1"/>
</dbReference>
<dbReference type="Proteomes" id="UP000072660">
    <property type="component" value="Unassembled WGS sequence"/>
</dbReference>
<dbReference type="OrthoDB" id="9779724at2"/>
<accession>A0A139SSY0</accession>
<dbReference type="PROSITE" id="PS00875">
    <property type="entry name" value="T2SP_D"/>
    <property type="match status" value="1"/>
</dbReference>
<feature type="region of interest" description="Disordered" evidence="9">
    <location>
        <begin position="128"/>
        <end position="159"/>
    </location>
</feature>
<dbReference type="GO" id="GO:0009306">
    <property type="term" value="P:protein secretion"/>
    <property type="evidence" value="ECO:0007669"/>
    <property type="project" value="InterPro"/>
</dbReference>
<dbReference type="RefSeq" id="WP_068390537.1">
    <property type="nucleotide sequence ID" value="NZ_LSZO01000162.1"/>
</dbReference>
<keyword evidence="4" id="KW-0732">Signal</keyword>
<dbReference type="Pfam" id="PF07660">
    <property type="entry name" value="STN"/>
    <property type="match status" value="1"/>
</dbReference>
<keyword evidence="3 8" id="KW-0813">Transport</keyword>
<feature type="domain" description="Secretin/TonB short N-terminal" evidence="10">
    <location>
        <begin position="304"/>
        <end position="352"/>
    </location>
</feature>
<dbReference type="InterPro" id="IPR004846">
    <property type="entry name" value="T2SS/T3SS_dom"/>
</dbReference>
<organism evidence="11 12">
    <name type="scientific">Ventosimonas gracilis</name>
    <dbReference type="NCBI Taxonomy" id="1680762"/>
    <lineage>
        <taxon>Bacteria</taxon>
        <taxon>Pseudomonadati</taxon>
        <taxon>Pseudomonadota</taxon>
        <taxon>Gammaproteobacteria</taxon>
        <taxon>Pseudomonadales</taxon>
        <taxon>Ventosimonadaceae</taxon>
        <taxon>Ventosimonas</taxon>
    </lineage>
</organism>
<sequence>MNKIFPGFSRTSLALWVGVFSLPVWAADIIALDVASLPGDKTEIKVSFNEPPAAPQSYTIDQPARIAIDLEGTKNRLGQRSRELGAGNARSITLVEAGERTRMIVNLTNPAPYSTRVEGNNLFVTVGDSSAGNAPSSPASTTTTSAAPSQAATSARSTSKQLINNIDFQRGEQGEGNVIIELSNASVNADIREQGNKIRLNFAGTELPEKLRARLDVKDFATPVQYVAASGSRGGSSIVIEPTGNYEYMVYQVGNQLTVSIKPQTKEERQRADTPLYKGEKLSLNFQDIEVRSVLQLIADFTELNLVASDAVQGSITLRLQNVPWDQALDLVLRTKGLDKRLVGNVLMVDLAEGIAERERQELEARKQIAELAPLYHELIQVNYAKADKIAELFKSAANTSGNNRDERGSVTVDDRTNSIIAYQTQDKLDELRRIVAQLDIPVKQVMIEARIVEANEDFAKSLGVKWGGTSNSSPTGLTSGGYVNSIAGGLNEGAFVDLGTVSPTSSIAFGYLKNNLTLNLELTAMQKSGYGEIISQPKVMTANQQTAKVMKGEEVPYQEQTGGNAGGSSTSFKEALLSLEVTPQITPDNRVGMEVKITKDRVDRTAGAAVGGVPPILKQEVSANVLVADGETVVIGGVFEGEKTKGIDKVPFLGDLPFIGRLFKRDTVDNKKRELLVFITPRILTDHGVAASVLP</sequence>
<name>A0A139SSY0_9GAMM</name>
<dbReference type="InterPro" id="IPR001775">
    <property type="entry name" value="GspD/PilQ"/>
</dbReference>
<evidence type="ECO:0000256" key="1">
    <source>
        <dbReference type="ARBA" id="ARBA00004442"/>
    </source>
</evidence>
<protein>
    <submittedName>
        <fullName evidence="11">Fimbrial protein</fullName>
    </submittedName>
</protein>
<evidence type="ECO:0000256" key="6">
    <source>
        <dbReference type="ARBA" id="ARBA00023136"/>
    </source>
</evidence>
<dbReference type="AlphaFoldDB" id="A0A139SSY0"/>
<dbReference type="Pfam" id="PF00263">
    <property type="entry name" value="Secretin"/>
    <property type="match status" value="1"/>
</dbReference>
<dbReference type="InterPro" id="IPR013355">
    <property type="entry name" value="Pilus_4_PilQ"/>
</dbReference>